<organism evidence="2">
    <name type="scientific">Candidatus Methanophagaceae archaeon ANME-1 ERB6</name>
    <dbReference type="NCBI Taxonomy" id="2759912"/>
    <lineage>
        <taxon>Archaea</taxon>
        <taxon>Methanobacteriati</taxon>
        <taxon>Methanobacteriota</taxon>
        <taxon>Stenosarchaea group</taxon>
        <taxon>Methanomicrobia</taxon>
        <taxon>Candidatus Methanophagales</taxon>
        <taxon>Candidatus Methanophagaceae</taxon>
    </lineage>
</organism>
<keyword evidence="1" id="KW-0472">Membrane</keyword>
<sequence>MRSTFNSAMKCFIRCPACTIRLIRNFGSCDPETLGLLREVCPDIEEESVGYYFGLFMGVVFVALCVMAYIFFYALRVVWEEVLFIP</sequence>
<proteinExistence type="predicted"/>
<keyword evidence="1" id="KW-0812">Transmembrane</keyword>
<dbReference type="AlphaFoldDB" id="A0A7G9Z181"/>
<protein>
    <submittedName>
        <fullName evidence="2">Uncharacterized protein</fullName>
    </submittedName>
</protein>
<accession>A0A7G9Z181</accession>
<evidence type="ECO:0000313" key="2">
    <source>
        <dbReference type="EMBL" id="QNO54015.1"/>
    </source>
</evidence>
<keyword evidence="1" id="KW-1133">Transmembrane helix</keyword>
<reference evidence="2" key="1">
    <citation type="submission" date="2020-06" db="EMBL/GenBank/DDBJ databases">
        <title>Unique genomic features of the anaerobic methanotrophic archaea.</title>
        <authorList>
            <person name="Chadwick G.L."/>
            <person name="Skennerton C.T."/>
            <person name="Laso-Perez R."/>
            <person name="Leu A.O."/>
            <person name="Speth D.R."/>
            <person name="Yu H."/>
            <person name="Morgan-Lang C."/>
            <person name="Hatzenpichler R."/>
            <person name="Goudeau D."/>
            <person name="Malmstrom R."/>
            <person name="Brazelton W.J."/>
            <person name="Woyke T."/>
            <person name="Hallam S.J."/>
            <person name="Tyson G.W."/>
            <person name="Wegener G."/>
            <person name="Boetius A."/>
            <person name="Orphan V."/>
        </authorList>
    </citation>
    <scope>NUCLEOTIDE SEQUENCE</scope>
</reference>
<gene>
    <name evidence="2" type="ORF">OHMBFCMF_00034</name>
</gene>
<feature type="transmembrane region" description="Helical" evidence="1">
    <location>
        <begin position="52"/>
        <end position="75"/>
    </location>
</feature>
<name>A0A7G9Z181_9EURY</name>
<evidence type="ECO:0000256" key="1">
    <source>
        <dbReference type="SAM" id="Phobius"/>
    </source>
</evidence>
<dbReference type="EMBL" id="MT631557">
    <property type="protein sequence ID" value="QNO54015.1"/>
    <property type="molecule type" value="Genomic_DNA"/>
</dbReference>